<dbReference type="Proteomes" id="UP000182409">
    <property type="component" value="Unassembled WGS sequence"/>
</dbReference>
<accession>A0A1H4N8F6</accession>
<reference evidence="5 6" key="1">
    <citation type="submission" date="2016-10" db="EMBL/GenBank/DDBJ databases">
        <authorList>
            <person name="de Groot N.N."/>
        </authorList>
    </citation>
    <scope>NUCLEOTIDE SEQUENCE [LARGE SCALE GENOMIC DNA]</scope>
    <source>
        <strain evidence="5 6">AB35.6</strain>
    </source>
</reference>
<protein>
    <submittedName>
        <fullName evidence="5">ArsR family transcriptional regulator</fullName>
    </submittedName>
</protein>
<dbReference type="GO" id="GO:0003677">
    <property type="term" value="F:DNA binding"/>
    <property type="evidence" value="ECO:0007669"/>
    <property type="project" value="UniProtKB-KW"/>
</dbReference>
<dbReference type="Pfam" id="PF12840">
    <property type="entry name" value="HTH_20"/>
    <property type="match status" value="1"/>
</dbReference>
<dbReference type="SUPFAM" id="SSF46785">
    <property type="entry name" value="Winged helix' DNA-binding domain"/>
    <property type="match status" value="1"/>
</dbReference>
<dbReference type="InterPro" id="IPR036390">
    <property type="entry name" value="WH_DNA-bd_sf"/>
</dbReference>
<dbReference type="CDD" id="cd00090">
    <property type="entry name" value="HTH_ARSR"/>
    <property type="match status" value="1"/>
</dbReference>
<keyword evidence="2" id="KW-0238">DNA-binding</keyword>
<evidence type="ECO:0000313" key="5">
    <source>
        <dbReference type="EMBL" id="SEB91571.1"/>
    </source>
</evidence>
<dbReference type="GO" id="GO:0003700">
    <property type="term" value="F:DNA-binding transcription factor activity"/>
    <property type="evidence" value="ECO:0007669"/>
    <property type="project" value="InterPro"/>
</dbReference>
<dbReference type="PANTHER" id="PTHR33154">
    <property type="entry name" value="TRANSCRIPTIONAL REGULATOR, ARSR FAMILY"/>
    <property type="match status" value="1"/>
</dbReference>
<dbReference type="PRINTS" id="PR00778">
    <property type="entry name" value="HTHARSR"/>
</dbReference>
<organism evidence="5 6">
    <name type="scientific">Terriglobus roseus</name>
    <dbReference type="NCBI Taxonomy" id="392734"/>
    <lineage>
        <taxon>Bacteria</taxon>
        <taxon>Pseudomonadati</taxon>
        <taxon>Acidobacteriota</taxon>
        <taxon>Terriglobia</taxon>
        <taxon>Terriglobales</taxon>
        <taxon>Acidobacteriaceae</taxon>
        <taxon>Terriglobus</taxon>
    </lineage>
</organism>
<dbReference type="Gene3D" id="1.10.10.10">
    <property type="entry name" value="Winged helix-like DNA-binding domain superfamily/Winged helix DNA-binding domain"/>
    <property type="match status" value="1"/>
</dbReference>
<feature type="domain" description="HTH arsR-type" evidence="4">
    <location>
        <begin position="1"/>
        <end position="85"/>
    </location>
</feature>
<keyword evidence="1" id="KW-0805">Transcription regulation</keyword>
<sequence length="85" mass="9571">MQAISRALADPRRVEVLRMIAGADSTSCMDLRTSMTMNPATLSHHMKQLETAGLIETRRDGKLVRATLRRKTWKSYLAHLKSFAA</sequence>
<dbReference type="AlphaFoldDB" id="A0A1H4N8F6"/>
<dbReference type="PROSITE" id="PS50987">
    <property type="entry name" value="HTH_ARSR_2"/>
    <property type="match status" value="1"/>
</dbReference>
<dbReference type="OrthoDB" id="9794330at2"/>
<keyword evidence="3" id="KW-0804">Transcription</keyword>
<gene>
    <name evidence="5" type="ORF">SAMN05443244_2172</name>
</gene>
<dbReference type="SMART" id="SM00418">
    <property type="entry name" value="HTH_ARSR"/>
    <property type="match status" value="1"/>
</dbReference>
<dbReference type="InterPro" id="IPR036388">
    <property type="entry name" value="WH-like_DNA-bd_sf"/>
</dbReference>
<evidence type="ECO:0000256" key="2">
    <source>
        <dbReference type="ARBA" id="ARBA00023125"/>
    </source>
</evidence>
<evidence type="ECO:0000256" key="1">
    <source>
        <dbReference type="ARBA" id="ARBA00023015"/>
    </source>
</evidence>
<evidence type="ECO:0000256" key="3">
    <source>
        <dbReference type="ARBA" id="ARBA00023163"/>
    </source>
</evidence>
<dbReference type="InterPro" id="IPR001845">
    <property type="entry name" value="HTH_ArsR_DNA-bd_dom"/>
</dbReference>
<dbReference type="EMBL" id="FNSD01000001">
    <property type="protein sequence ID" value="SEB91571.1"/>
    <property type="molecule type" value="Genomic_DNA"/>
</dbReference>
<evidence type="ECO:0000259" key="4">
    <source>
        <dbReference type="PROSITE" id="PS50987"/>
    </source>
</evidence>
<dbReference type="PANTHER" id="PTHR33154:SF33">
    <property type="entry name" value="TRANSCRIPTIONAL REPRESSOR SDPR"/>
    <property type="match status" value="1"/>
</dbReference>
<proteinExistence type="predicted"/>
<dbReference type="RefSeq" id="WP_074653950.1">
    <property type="nucleotide sequence ID" value="NZ_FNSD01000001.1"/>
</dbReference>
<dbReference type="InterPro" id="IPR011991">
    <property type="entry name" value="ArsR-like_HTH"/>
</dbReference>
<dbReference type="InterPro" id="IPR051081">
    <property type="entry name" value="HTH_MetalResp_TranReg"/>
</dbReference>
<evidence type="ECO:0000313" key="6">
    <source>
        <dbReference type="Proteomes" id="UP000182409"/>
    </source>
</evidence>
<name>A0A1H4N8F6_9BACT</name>
<dbReference type="NCBIfam" id="NF033788">
    <property type="entry name" value="HTH_metalloreg"/>
    <property type="match status" value="1"/>
</dbReference>